<dbReference type="OrthoDB" id="9810477at2"/>
<proteinExistence type="predicted"/>
<dbReference type="SUPFAM" id="SSF51261">
    <property type="entry name" value="Duplicated hybrid motif"/>
    <property type="match status" value="1"/>
</dbReference>
<sequence>MILKYHLIFLFSIGIAVSTCAQDIVQTHTYPKDFFRYPLDLPPTTAGTFGELRSNHFHSGLDFKTNQRTGYPVHAAFDGYISRLRIQYGGFGRAVYITHPNGFTTVYGHLERLAPELAKIVHDYQYEHQTYEADITLLPFQQNFIKGQVFAWSGNAGASAGPHVHFEIRDAITEQTINPQLFGLSIPDKIPPTISGLYAYHLNGLPFSEKTAKEFYPVAGSGAAYRLLKSSVINLSGDIGFGIMATDRNSTSMNKNGVYSIQLKVDDKLIYTFAVERFAFDQTHAINAHIDFPAFLATGREIQKSFILPGNKISVYPQQVNRGIITFNDDAIHNIEYVVKDVAGNTSTLKFKVKSKPAEPPSSQKPPGVLFKYNQQNDFSFDKARVIIPQGNLYDDLYFNYAVLPRHPGAYSATYRIHNRFTPIHDSFELWIKPDSNIGALANKAVIVNTAGGSEGGLYEGGLYEGGFIKAHCKGFGDFFVRIDTVAPVIYPLNITNGKNMAAAKTISLKMSDNLSGIKSYNGKVDGHWVLMELDYKTKILSYTFDENVKPGKHVFTLAVADNKDNLSLFTANFYR</sequence>
<name>A0A495J1W5_9SPHI</name>
<dbReference type="InterPro" id="IPR050570">
    <property type="entry name" value="Cell_wall_metabolism_enzyme"/>
</dbReference>
<dbReference type="GO" id="GO:0004222">
    <property type="term" value="F:metalloendopeptidase activity"/>
    <property type="evidence" value="ECO:0007669"/>
    <property type="project" value="TreeGrafter"/>
</dbReference>
<evidence type="ECO:0000313" key="4">
    <source>
        <dbReference type="Proteomes" id="UP000268007"/>
    </source>
</evidence>
<dbReference type="Gene3D" id="2.70.70.10">
    <property type="entry name" value="Glucose Permease (Domain IIA)"/>
    <property type="match status" value="1"/>
</dbReference>
<feature type="chain" id="PRO_5019748941" evidence="1">
    <location>
        <begin position="22"/>
        <end position="576"/>
    </location>
</feature>
<dbReference type="EMBL" id="RBKU01000001">
    <property type="protein sequence ID" value="RKR82328.1"/>
    <property type="molecule type" value="Genomic_DNA"/>
</dbReference>
<comment type="caution">
    <text evidence="3">The sequence shown here is derived from an EMBL/GenBank/DDBJ whole genome shotgun (WGS) entry which is preliminary data.</text>
</comment>
<keyword evidence="4" id="KW-1185">Reference proteome</keyword>
<organism evidence="3 4">
    <name type="scientific">Mucilaginibacter gracilis</name>
    <dbReference type="NCBI Taxonomy" id="423350"/>
    <lineage>
        <taxon>Bacteria</taxon>
        <taxon>Pseudomonadati</taxon>
        <taxon>Bacteroidota</taxon>
        <taxon>Sphingobacteriia</taxon>
        <taxon>Sphingobacteriales</taxon>
        <taxon>Sphingobacteriaceae</taxon>
        <taxon>Mucilaginibacter</taxon>
    </lineage>
</organism>
<dbReference type="Pfam" id="PF01551">
    <property type="entry name" value="Peptidase_M23"/>
    <property type="match status" value="1"/>
</dbReference>
<dbReference type="InterPro" id="IPR016047">
    <property type="entry name" value="M23ase_b-sheet_dom"/>
</dbReference>
<dbReference type="CDD" id="cd12797">
    <property type="entry name" value="M23_peptidase"/>
    <property type="match status" value="1"/>
</dbReference>
<dbReference type="PANTHER" id="PTHR21666">
    <property type="entry name" value="PEPTIDASE-RELATED"/>
    <property type="match status" value="1"/>
</dbReference>
<dbReference type="InterPro" id="IPR011055">
    <property type="entry name" value="Dup_hybrid_motif"/>
</dbReference>
<dbReference type="AlphaFoldDB" id="A0A495J1W5"/>
<dbReference type="Proteomes" id="UP000268007">
    <property type="component" value="Unassembled WGS sequence"/>
</dbReference>
<dbReference type="PANTHER" id="PTHR21666:SF270">
    <property type="entry name" value="MUREIN HYDROLASE ACTIVATOR ENVC"/>
    <property type="match status" value="1"/>
</dbReference>
<accession>A0A495J1W5</accession>
<feature type="domain" description="M23ase beta-sheet core" evidence="2">
    <location>
        <begin position="57"/>
        <end position="179"/>
    </location>
</feature>
<evidence type="ECO:0000256" key="1">
    <source>
        <dbReference type="SAM" id="SignalP"/>
    </source>
</evidence>
<gene>
    <name evidence="3" type="ORF">BDD43_2504</name>
</gene>
<evidence type="ECO:0000313" key="3">
    <source>
        <dbReference type="EMBL" id="RKR82328.1"/>
    </source>
</evidence>
<reference evidence="3 4" key="1">
    <citation type="submission" date="2018-10" db="EMBL/GenBank/DDBJ databases">
        <title>Genomic Encyclopedia of Archaeal and Bacterial Type Strains, Phase II (KMG-II): from individual species to whole genera.</title>
        <authorList>
            <person name="Goeker M."/>
        </authorList>
    </citation>
    <scope>NUCLEOTIDE SEQUENCE [LARGE SCALE GENOMIC DNA]</scope>
    <source>
        <strain evidence="3 4">DSM 18602</strain>
    </source>
</reference>
<dbReference type="RefSeq" id="WP_121197943.1">
    <property type="nucleotide sequence ID" value="NZ_RBKU01000001.1"/>
</dbReference>
<evidence type="ECO:0000259" key="2">
    <source>
        <dbReference type="Pfam" id="PF01551"/>
    </source>
</evidence>
<keyword evidence="1" id="KW-0732">Signal</keyword>
<protein>
    <submittedName>
        <fullName evidence="3">Peptidase M23-like protein</fullName>
    </submittedName>
</protein>
<feature type="signal peptide" evidence="1">
    <location>
        <begin position="1"/>
        <end position="21"/>
    </location>
</feature>